<feature type="transmembrane region" description="Helical" evidence="1">
    <location>
        <begin position="91"/>
        <end position="113"/>
    </location>
</feature>
<keyword evidence="3" id="KW-1185">Reference proteome</keyword>
<name>A0A7X6BAW4_9SPHN</name>
<evidence type="ECO:0000256" key="1">
    <source>
        <dbReference type="SAM" id="Phobius"/>
    </source>
</evidence>
<feature type="transmembrane region" description="Helical" evidence="1">
    <location>
        <begin position="171"/>
        <end position="195"/>
    </location>
</feature>
<evidence type="ECO:0000313" key="2">
    <source>
        <dbReference type="EMBL" id="NJB95838.1"/>
    </source>
</evidence>
<dbReference type="RefSeq" id="WP_241217943.1">
    <property type="nucleotide sequence ID" value="NZ_BAAADY010000008.1"/>
</dbReference>
<dbReference type="EMBL" id="JAATJB010000001">
    <property type="protein sequence ID" value="NJB95838.1"/>
    <property type="molecule type" value="Genomic_DNA"/>
</dbReference>
<feature type="transmembrane region" description="Helical" evidence="1">
    <location>
        <begin position="133"/>
        <end position="151"/>
    </location>
</feature>
<protein>
    <recommendedName>
        <fullName evidence="4">DUF2975 domain-containing protein</fullName>
    </recommendedName>
</protein>
<proteinExistence type="predicted"/>
<sequence>MTNSYWLPRRKAVLCRAMGATFLVAALVMGIVIAVAGISPGASPICGGDAPCAWRARPTQLLDQDVRVAVLATPAALRTFEAYVARPDVRLGLAAVEAINLGPFALLLAGVGLALRRLGGNGGPDALPRALRWLRVSAIAALVWALTSPVYDSLLATVLSPGTPNGEKIELYIYLDKIGGGLLLALAAYATIWAIEAGFEARRDLDSFV</sequence>
<dbReference type="AlphaFoldDB" id="A0A7X6BAW4"/>
<evidence type="ECO:0008006" key="4">
    <source>
        <dbReference type="Google" id="ProtNLM"/>
    </source>
</evidence>
<organism evidence="2 3">
    <name type="scientific">Sphingomonas trueperi</name>
    <dbReference type="NCBI Taxonomy" id="53317"/>
    <lineage>
        <taxon>Bacteria</taxon>
        <taxon>Pseudomonadati</taxon>
        <taxon>Pseudomonadota</taxon>
        <taxon>Alphaproteobacteria</taxon>
        <taxon>Sphingomonadales</taxon>
        <taxon>Sphingomonadaceae</taxon>
        <taxon>Sphingomonas</taxon>
    </lineage>
</organism>
<gene>
    <name evidence="2" type="ORF">GGR89_000130</name>
</gene>
<reference evidence="2 3" key="1">
    <citation type="submission" date="2020-03" db="EMBL/GenBank/DDBJ databases">
        <title>Genomic Encyclopedia of Type Strains, Phase IV (KMG-IV): sequencing the most valuable type-strain genomes for metagenomic binning, comparative biology and taxonomic classification.</title>
        <authorList>
            <person name="Goeker M."/>
        </authorList>
    </citation>
    <scope>NUCLEOTIDE SEQUENCE [LARGE SCALE GENOMIC DNA]</scope>
    <source>
        <strain evidence="2 3">DSM 7225</strain>
    </source>
</reference>
<keyword evidence="1" id="KW-1133">Transmembrane helix</keyword>
<comment type="caution">
    <text evidence="2">The sequence shown here is derived from an EMBL/GenBank/DDBJ whole genome shotgun (WGS) entry which is preliminary data.</text>
</comment>
<keyword evidence="1" id="KW-0472">Membrane</keyword>
<evidence type="ECO:0000313" key="3">
    <source>
        <dbReference type="Proteomes" id="UP000531251"/>
    </source>
</evidence>
<accession>A0A7X6BAW4</accession>
<keyword evidence="1" id="KW-0812">Transmembrane</keyword>
<feature type="transmembrane region" description="Helical" evidence="1">
    <location>
        <begin position="12"/>
        <end position="38"/>
    </location>
</feature>
<dbReference type="Proteomes" id="UP000531251">
    <property type="component" value="Unassembled WGS sequence"/>
</dbReference>